<dbReference type="SUPFAM" id="SSF81340">
    <property type="entry name" value="Clc chloride channel"/>
    <property type="match status" value="1"/>
</dbReference>
<evidence type="ECO:0000256" key="1">
    <source>
        <dbReference type="ARBA" id="ARBA00004141"/>
    </source>
</evidence>
<dbReference type="EMBL" id="JAQMFS010000112">
    <property type="protein sequence ID" value="MDB6186879.1"/>
    <property type="molecule type" value="Genomic_DNA"/>
</dbReference>
<evidence type="ECO:0000313" key="7">
    <source>
        <dbReference type="Proteomes" id="UP001212217"/>
    </source>
</evidence>
<keyword evidence="4 5" id="KW-0472">Membrane</keyword>
<evidence type="ECO:0000256" key="3">
    <source>
        <dbReference type="ARBA" id="ARBA00022989"/>
    </source>
</evidence>
<evidence type="ECO:0000256" key="4">
    <source>
        <dbReference type="ARBA" id="ARBA00023136"/>
    </source>
</evidence>
<reference evidence="6" key="1">
    <citation type="submission" date="2023-08" db="EMBL/GenBank/DDBJ databases">
        <title>Dental plaque isolates bound by oral lectin ZG16B.</title>
        <authorList>
            <person name="Ghosh S."/>
        </authorList>
    </citation>
    <scope>NUCLEOTIDE SEQUENCE</scope>
    <source>
        <strain evidence="6">DP3_5B</strain>
    </source>
</reference>
<feature type="transmembrane region" description="Helical" evidence="5">
    <location>
        <begin position="102"/>
        <end position="121"/>
    </location>
</feature>
<keyword evidence="2 5" id="KW-0812">Transmembrane</keyword>
<dbReference type="Gene3D" id="1.10.3080.10">
    <property type="entry name" value="Clc chloride channel"/>
    <property type="match status" value="1"/>
</dbReference>
<feature type="transmembrane region" description="Helical" evidence="5">
    <location>
        <begin position="232"/>
        <end position="253"/>
    </location>
</feature>
<feature type="transmembrane region" description="Helical" evidence="5">
    <location>
        <begin position="62"/>
        <end position="81"/>
    </location>
</feature>
<dbReference type="AlphaFoldDB" id="A0AAW6B7V6"/>
<feature type="transmembrane region" description="Helical" evidence="5">
    <location>
        <begin position="304"/>
        <end position="325"/>
    </location>
</feature>
<proteinExistence type="predicted"/>
<dbReference type="RefSeq" id="WP_271988152.1">
    <property type="nucleotide sequence ID" value="NZ_JAQMFS010000112.1"/>
</dbReference>
<dbReference type="GO" id="GO:0015108">
    <property type="term" value="F:chloride transmembrane transporter activity"/>
    <property type="evidence" value="ECO:0007669"/>
    <property type="project" value="InterPro"/>
</dbReference>
<feature type="transmembrane region" description="Helical" evidence="5">
    <location>
        <begin position="332"/>
        <end position="364"/>
    </location>
</feature>
<gene>
    <name evidence="6" type="ORF">PNO30_08905</name>
</gene>
<dbReference type="InterPro" id="IPR001807">
    <property type="entry name" value="ClC"/>
</dbReference>
<dbReference type="Pfam" id="PF00654">
    <property type="entry name" value="Voltage_CLC"/>
    <property type="match status" value="1"/>
</dbReference>
<dbReference type="PANTHER" id="PTHR43427">
    <property type="entry name" value="CHLORIDE CHANNEL PROTEIN CLC-E"/>
    <property type="match status" value="1"/>
</dbReference>
<evidence type="ECO:0000256" key="5">
    <source>
        <dbReference type="SAM" id="Phobius"/>
    </source>
</evidence>
<feature type="transmembrane region" description="Helical" evidence="5">
    <location>
        <begin position="192"/>
        <end position="212"/>
    </location>
</feature>
<feature type="transmembrane region" description="Helical" evidence="5">
    <location>
        <begin position="27"/>
        <end position="50"/>
    </location>
</feature>
<feature type="transmembrane region" description="Helical" evidence="5">
    <location>
        <begin position="265"/>
        <end position="284"/>
    </location>
</feature>
<keyword evidence="3 5" id="KW-1133">Transmembrane helix</keyword>
<organism evidence="6 7">
    <name type="scientific">Gemella haemolysans</name>
    <dbReference type="NCBI Taxonomy" id="1379"/>
    <lineage>
        <taxon>Bacteria</taxon>
        <taxon>Bacillati</taxon>
        <taxon>Bacillota</taxon>
        <taxon>Bacilli</taxon>
        <taxon>Bacillales</taxon>
        <taxon>Gemellaceae</taxon>
        <taxon>Gemella</taxon>
    </lineage>
</organism>
<evidence type="ECO:0000313" key="6">
    <source>
        <dbReference type="EMBL" id="MDB6186879.1"/>
    </source>
</evidence>
<comment type="caution">
    <text evidence="6">The sequence shown here is derived from an EMBL/GenBank/DDBJ whole genome shotgun (WGS) entry which is preliminary data.</text>
</comment>
<dbReference type="InterPro" id="IPR050368">
    <property type="entry name" value="ClC-type_chloride_channel"/>
</dbReference>
<accession>A0AAW6B7V6</accession>
<name>A0AAW6B7V6_9BACL</name>
<comment type="subcellular location">
    <subcellularLocation>
        <location evidence="1">Membrane</location>
        <topology evidence="1">Multi-pass membrane protein</topology>
    </subcellularLocation>
</comment>
<dbReference type="PRINTS" id="PR00762">
    <property type="entry name" value="CLCHANNEL"/>
</dbReference>
<dbReference type="Proteomes" id="UP001212217">
    <property type="component" value="Unassembled WGS sequence"/>
</dbReference>
<feature type="transmembrane region" description="Helical" evidence="5">
    <location>
        <begin position="370"/>
        <end position="399"/>
    </location>
</feature>
<protein>
    <submittedName>
        <fullName evidence="6">Chloride channel protein</fullName>
    </submittedName>
</protein>
<feature type="transmembrane region" description="Helical" evidence="5">
    <location>
        <begin position="153"/>
        <end position="180"/>
    </location>
</feature>
<dbReference type="GO" id="GO:0016020">
    <property type="term" value="C:membrane"/>
    <property type="evidence" value="ECO:0007669"/>
    <property type="project" value="UniProtKB-SubCell"/>
</dbReference>
<sequence>MNHKSKVAPVIIQYKEEKIKKSMFKNYYIRLVSLILLIAVCCSVFGQILLKLIEVTSDYYKYLIVLTPIILLFTKFSNKYLKTNTIGMKYFIEAATDKKDKVSWSFPLILTLNTLLAHGFGVSVGREGVAVQLGGAIGGNLAGRDFSKEKKQFFVKLGMICGFAGLFQTPLAAVVFILEVISERFNFTVNKVYEYITYIIGAYISAFVSHKLGLEKFFVRIDISKVNINIEFLLKIILIGIVFVFVGIFFVVIQRKIKEIVASNNKISWILLIVFILVSFIFEYRYASLGTNLIGLSFTNFEQIQIYDFILKIILTAICTGIGFSGGEVTPLFAIGATCGVILGTYLGLPILVTAALGYCLVFSAATKTYIAPILLALEVFGYKLMFFAIVPAFLIYLINKKYSIYK</sequence>
<evidence type="ECO:0000256" key="2">
    <source>
        <dbReference type="ARBA" id="ARBA00022692"/>
    </source>
</evidence>
<dbReference type="InterPro" id="IPR014743">
    <property type="entry name" value="Cl-channel_core"/>
</dbReference>